<accession>A0AAE1LS03</accession>
<evidence type="ECO:0000256" key="5">
    <source>
        <dbReference type="SAM" id="MobiDB-lite"/>
    </source>
</evidence>
<feature type="compositionally biased region" description="Basic residues" evidence="5">
    <location>
        <begin position="297"/>
        <end position="308"/>
    </location>
</feature>
<dbReference type="GO" id="GO:0003727">
    <property type="term" value="F:single-stranded RNA binding"/>
    <property type="evidence" value="ECO:0007669"/>
    <property type="project" value="TreeGrafter"/>
</dbReference>
<feature type="compositionally biased region" description="Basic and acidic residues" evidence="5">
    <location>
        <begin position="228"/>
        <end position="261"/>
    </location>
</feature>
<proteinExistence type="predicted"/>
<dbReference type="Proteomes" id="UP001219518">
    <property type="component" value="Unassembled WGS sequence"/>
</dbReference>
<keyword evidence="3" id="KW-0539">Nucleus</keyword>
<dbReference type="PANTHER" id="PTHR13798:SF11">
    <property type="entry name" value="RNA-BINDING PROTEIN 7-RELATED"/>
    <property type="match status" value="1"/>
</dbReference>
<dbReference type="PANTHER" id="PTHR13798">
    <property type="entry name" value="RNA BINDING MOTIF RBM PROTEIN -RELATED"/>
    <property type="match status" value="1"/>
</dbReference>
<dbReference type="PROSITE" id="PS50102">
    <property type="entry name" value="RRM"/>
    <property type="match status" value="1"/>
</dbReference>
<dbReference type="InterPro" id="IPR012677">
    <property type="entry name" value="Nucleotide-bd_a/b_plait_sf"/>
</dbReference>
<feature type="compositionally biased region" description="Polar residues" evidence="5">
    <location>
        <begin position="210"/>
        <end position="222"/>
    </location>
</feature>
<dbReference type="InterPro" id="IPR052285">
    <property type="entry name" value="NEXT_complex_subunit"/>
</dbReference>
<evidence type="ECO:0000259" key="6">
    <source>
        <dbReference type="PROSITE" id="PS50102"/>
    </source>
</evidence>
<comment type="subcellular location">
    <subcellularLocation>
        <location evidence="1">Nucleus</location>
        <location evidence="1">Nucleoplasm</location>
    </subcellularLocation>
</comment>
<keyword evidence="2 4" id="KW-0694">RNA-binding</keyword>
<dbReference type="AlphaFoldDB" id="A0AAE1LS03"/>
<dbReference type="SUPFAM" id="SSF54928">
    <property type="entry name" value="RNA-binding domain, RBD"/>
    <property type="match status" value="1"/>
</dbReference>
<dbReference type="EMBL" id="JAHWGI010001407">
    <property type="protein sequence ID" value="KAK3929943.1"/>
    <property type="molecule type" value="Genomic_DNA"/>
</dbReference>
<organism evidence="7 8">
    <name type="scientific">Frankliniella fusca</name>
    <dbReference type="NCBI Taxonomy" id="407009"/>
    <lineage>
        <taxon>Eukaryota</taxon>
        <taxon>Metazoa</taxon>
        <taxon>Ecdysozoa</taxon>
        <taxon>Arthropoda</taxon>
        <taxon>Hexapoda</taxon>
        <taxon>Insecta</taxon>
        <taxon>Pterygota</taxon>
        <taxon>Neoptera</taxon>
        <taxon>Paraneoptera</taxon>
        <taxon>Thysanoptera</taxon>
        <taxon>Terebrantia</taxon>
        <taxon>Thripoidea</taxon>
        <taxon>Thripidae</taxon>
        <taxon>Frankliniella</taxon>
    </lineage>
</organism>
<feature type="compositionally biased region" description="Basic and acidic residues" evidence="5">
    <location>
        <begin position="270"/>
        <end position="282"/>
    </location>
</feature>
<keyword evidence="8" id="KW-1185">Reference proteome</keyword>
<evidence type="ECO:0000256" key="1">
    <source>
        <dbReference type="ARBA" id="ARBA00004642"/>
    </source>
</evidence>
<protein>
    <submittedName>
        <fullName evidence="7">RNA-binding protein 7</fullName>
    </submittedName>
</protein>
<dbReference type="Pfam" id="PF00076">
    <property type="entry name" value="RRM_1"/>
    <property type="match status" value="1"/>
</dbReference>
<evidence type="ECO:0000256" key="3">
    <source>
        <dbReference type="ARBA" id="ARBA00023242"/>
    </source>
</evidence>
<dbReference type="InterPro" id="IPR035979">
    <property type="entry name" value="RBD_domain_sf"/>
</dbReference>
<evidence type="ECO:0000313" key="7">
    <source>
        <dbReference type="EMBL" id="KAK3929943.1"/>
    </source>
</evidence>
<dbReference type="GO" id="GO:0005654">
    <property type="term" value="C:nucleoplasm"/>
    <property type="evidence" value="ECO:0007669"/>
    <property type="project" value="UniProtKB-SubCell"/>
</dbReference>
<dbReference type="InterPro" id="IPR000504">
    <property type="entry name" value="RRM_dom"/>
</dbReference>
<evidence type="ECO:0000313" key="8">
    <source>
        <dbReference type="Proteomes" id="UP001219518"/>
    </source>
</evidence>
<sequence>MNQRSEENDAELRKLYCGNLDEKVDEEILFELFLQAGPIERIHIPRSKDGAPNPGYAFIIFKHECSVPYAIELFEDTALFGKIPKLRSRAVSNHHRSQSAPVNHGQYSRSFDIGCNAQMDFDSLLQMSRNMLNTGPPVGYPVGMPSAMAGTYAGMPISMGPPHRPPAMSIQPPPPGMSPPMPLEPLPPGEEVLGISNCVMMNRDALSQSSLQGNWSARNSSHMLPAEESGRGRRNRNSESDHYRRDYYGRGHFEQGGDRYDNCLPVGNRYNEDYYSRDRNYDDYGGGRNERNDYRSRSHNRHNRKGRY</sequence>
<feature type="region of interest" description="Disordered" evidence="5">
    <location>
        <begin position="210"/>
        <end position="308"/>
    </location>
</feature>
<reference evidence="7" key="1">
    <citation type="submission" date="2021-07" db="EMBL/GenBank/DDBJ databases">
        <authorList>
            <person name="Catto M.A."/>
            <person name="Jacobson A."/>
            <person name="Kennedy G."/>
            <person name="Labadie P."/>
            <person name="Hunt B.G."/>
            <person name="Srinivasan R."/>
        </authorList>
    </citation>
    <scope>NUCLEOTIDE SEQUENCE</scope>
    <source>
        <strain evidence="7">PL_HMW_Pooled</strain>
        <tissue evidence="7">Head</tissue>
    </source>
</reference>
<comment type="caution">
    <text evidence="7">The sequence shown here is derived from an EMBL/GenBank/DDBJ whole genome shotgun (WGS) entry which is preliminary data.</text>
</comment>
<feature type="domain" description="RRM" evidence="6">
    <location>
        <begin position="13"/>
        <end position="82"/>
    </location>
</feature>
<dbReference type="GO" id="GO:0000381">
    <property type="term" value="P:regulation of alternative mRNA splicing, via spliceosome"/>
    <property type="evidence" value="ECO:0007669"/>
    <property type="project" value="TreeGrafter"/>
</dbReference>
<gene>
    <name evidence="7" type="ORF">KUF71_020927</name>
</gene>
<reference evidence="7" key="2">
    <citation type="journal article" date="2023" name="BMC Genomics">
        <title>Pest status, molecular evolution, and epigenetic factors derived from the genome assembly of Frankliniella fusca, a thysanopteran phytovirus vector.</title>
        <authorList>
            <person name="Catto M.A."/>
            <person name="Labadie P.E."/>
            <person name="Jacobson A.L."/>
            <person name="Kennedy G.G."/>
            <person name="Srinivasan R."/>
            <person name="Hunt B.G."/>
        </authorList>
    </citation>
    <scope>NUCLEOTIDE SEQUENCE</scope>
    <source>
        <strain evidence="7">PL_HMW_Pooled</strain>
    </source>
</reference>
<dbReference type="Gene3D" id="3.30.70.330">
    <property type="match status" value="1"/>
</dbReference>
<evidence type="ECO:0000256" key="2">
    <source>
        <dbReference type="ARBA" id="ARBA00022884"/>
    </source>
</evidence>
<evidence type="ECO:0000256" key="4">
    <source>
        <dbReference type="PROSITE-ProRule" id="PRU00176"/>
    </source>
</evidence>
<name>A0AAE1LS03_9NEOP</name>
<dbReference type="SMART" id="SM00360">
    <property type="entry name" value="RRM"/>
    <property type="match status" value="1"/>
</dbReference>